<feature type="transmembrane region" description="Helical" evidence="5">
    <location>
        <begin position="168"/>
        <end position="187"/>
    </location>
</feature>
<evidence type="ECO:0000256" key="4">
    <source>
        <dbReference type="ARBA" id="ARBA00023136"/>
    </source>
</evidence>
<protein>
    <submittedName>
        <fullName evidence="7">PAP2 superfamily</fullName>
    </submittedName>
</protein>
<dbReference type="CDD" id="cd03386">
    <property type="entry name" value="PAP2_Aur1_like"/>
    <property type="match status" value="1"/>
</dbReference>
<dbReference type="InterPro" id="IPR026841">
    <property type="entry name" value="Aur1/Ipt1"/>
</dbReference>
<dbReference type="InterPro" id="IPR052185">
    <property type="entry name" value="IPC_Synthase-Related"/>
</dbReference>
<feature type="transmembrane region" description="Helical" evidence="5">
    <location>
        <begin position="217"/>
        <end position="236"/>
    </location>
</feature>
<evidence type="ECO:0000256" key="3">
    <source>
        <dbReference type="ARBA" id="ARBA00022989"/>
    </source>
</evidence>
<dbReference type="EMBL" id="QQZY01000006">
    <property type="protein sequence ID" value="RDI73950.1"/>
    <property type="molecule type" value="Genomic_DNA"/>
</dbReference>
<dbReference type="Gene3D" id="1.20.144.10">
    <property type="entry name" value="Phosphatidic acid phosphatase type 2/haloperoxidase"/>
    <property type="match status" value="1"/>
</dbReference>
<keyword evidence="3 5" id="KW-1133">Transmembrane helix</keyword>
<dbReference type="SUPFAM" id="SSF48317">
    <property type="entry name" value="Acid phosphatase/Vanadium-dependent haloperoxidase"/>
    <property type="match status" value="1"/>
</dbReference>
<keyword evidence="8" id="KW-1185">Reference proteome</keyword>
<proteinExistence type="predicted"/>
<reference evidence="8" key="2">
    <citation type="journal article" date="2019" name="MicrobiologyOpen">
        <title>High-quality draft genome sequence of Gaiella occulta isolated from a 150 meter deep mineral water borehole and comparison with the genome sequences of other deep-branching lineages of the phylum Actinobacteria.</title>
        <authorList>
            <person name="Severino R."/>
            <person name="Froufe H.J.C."/>
            <person name="Barroso C."/>
            <person name="Albuquerque L."/>
            <person name="Lobo-da-Cunha A."/>
            <person name="da Costa M.S."/>
            <person name="Egas C."/>
        </authorList>
    </citation>
    <scope>NUCLEOTIDE SEQUENCE [LARGE SCALE GENOMIC DNA]</scope>
    <source>
        <strain evidence="8">F2-233</strain>
    </source>
</reference>
<dbReference type="Proteomes" id="UP000254134">
    <property type="component" value="Unassembled WGS sequence"/>
</dbReference>
<feature type="transmembrane region" description="Helical" evidence="5">
    <location>
        <begin position="85"/>
        <end position="104"/>
    </location>
</feature>
<accession>A0A7M2YW41</accession>
<evidence type="ECO:0000256" key="1">
    <source>
        <dbReference type="ARBA" id="ARBA00004141"/>
    </source>
</evidence>
<name>A0A7M2YW41_9ACTN</name>
<sequence length="250" mass="28443">MTSYTATVSRRLPRGWAHLALQLAFWMGFYVAYQIVRGLADRDIATAFWNGFHVIRLEQWMGALFEPALQRLVDSSELLIKATSYTYWLSQFAVVALALLWVYVRHHDRFFGFRNWLIAANLVGLAVYALVPTAPPRMFPEWGFVDTLARYSSINHESGLIAYASNPYAAMPSLHSMDAFIVGVVMFGVCRSRLARTLWLVWPAWVWFSVIGTGNHYWLDVVAGVLLAVAAGVGLFRRELFSRWRTASRA</sequence>
<keyword evidence="4 5" id="KW-0472">Membrane</keyword>
<evidence type="ECO:0000259" key="6">
    <source>
        <dbReference type="Pfam" id="PF14378"/>
    </source>
</evidence>
<dbReference type="Pfam" id="PF14378">
    <property type="entry name" value="PAP2_3"/>
    <property type="match status" value="1"/>
</dbReference>
<comment type="subcellular location">
    <subcellularLocation>
        <location evidence="1">Membrane</location>
        <topology evidence="1">Multi-pass membrane protein</topology>
    </subcellularLocation>
</comment>
<reference evidence="7 8" key="1">
    <citation type="submission" date="2018-07" db="EMBL/GenBank/DDBJ databases">
        <title>High-quality-draft genome sequence of Gaiella occulta.</title>
        <authorList>
            <person name="Severino R."/>
            <person name="Froufe H.J.C."/>
            <person name="Rainey F.A."/>
            <person name="Barroso C."/>
            <person name="Albuquerque L."/>
            <person name="Lobo-Da-Cunha A."/>
            <person name="Da Costa M.S."/>
            <person name="Egas C."/>
        </authorList>
    </citation>
    <scope>NUCLEOTIDE SEQUENCE [LARGE SCALE GENOMIC DNA]</scope>
    <source>
        <strain evidence="7 8">F2-233</strain>
    </source>
</reference>
<evidence type="ECO:0000313" key="8">
    <source>
        <dbReference type="Proteomes" id="UP000254134"/>
    </source>
</evidence>
<gene>
    <name evidence="7" type="ORF">Gocc_2514</name>
</gene>
<evidence type="ECO:0000313" key="7">
    <source>
        <dbReference type="EMBL" id="RDI73950.1"/>
    </source>
</evidence>
<feature type="transmembrane region" description="Helical" evidence="5">
    <location>
        <begin position="16"/>
        <end position="36"/>
    </location>
</feature>
<dbReference type="PANTHER" id="PTHR31310">
    <property type="match status" value="1"/>
</dbReference>
<dbReference type="InterPro" id="IPR036938">
    <property type="entry name" value="PAP2/HPO_sf"/>
</dbReference>
<dbReference type="GO" id="GO:0016020">
    <property type="term" value="C:membrane"/>
    <property type="evidence" value="ECO:0007669"/>
    <property type="project" value="UniProtKB-SubCell"/>
</dbReference>
<evidence type="ECO:0000256" key="2">
    <source>
        <dbReference type="ARBA" id="ARBA00022692"/>
    </source>
</evidence>
<feature type="transmembrane region" description="Helical" evidence="5">
    <location>
        <begin position="194"/>
        <end position="211"/>
    </location>
</feature>
<comment type="caution">
    <text evidence="7">The sequence shown here is derived from an EMBL/GenBank/DDBJ whole genome shotgun (WGS) entry which is preliminary data.</text>
</comment>
<feature type="transmembrane region" description="Helical" evidence="5">
    <location>
        <begin position="116"/>
        <end position="134"/>
    </location>
</feature>
<dbReference type="AlphaFoldDB" id="A0A7M2YW41"/>
<dbReference type="PANTHER" id="PTHR31310:SF7">
    <property type="entry name" value="PA-PHOSPHATASE RELATED-FAMILY PROTEIN DDB_G0268928"/>
    <property type="match status" value="1"/>
</dbReference>
<keyword evidence="2 5" id="KW-0812">Transmembrane</keyword>
<organism evidence="7 8">
    <name type="scientific">Gaiella occulta</name>
    <dbReference type="NCBI Taxonomy" id="1002870"/>
    <lineage>
        <taxon>Bacteria</taxon>
        <taxon>Bacillati</taxon>
        <taxon>Actinomycetota</taxon>
        <taxon>Thermoleophilia</taxon>
        <taxon>Gaiellales</taxon>
        <taxon>Gaiellaceae</taxon>
        <taxon>Gaiella</taxon>
    </lineage>
</organism>
<evidence type="ECO:0000256" key="5">
    <source>
        <dbReference type="SAM" id="Phobius"/>
    </source>
</evidence>
<feature type="domain" description="Inositolphosphotransferase Aur1/Ipt1" evidence="6">
    <location>
        <begin position="54"/>
        <end position="231"/>
    </location>
</feature>